<organism evidence="3 4">
    <name type="scientific">Morella rubra</name>
    <name type="common">Chinese bayberry</name>
    <dbReference type="NCBI Taxonomy" id="262757"/>
    <lineage>
        <taxon>Eukaryota</taxon>
        <taxon>Viridiplantae</taxon>
        <taxon>Streptophyta</taxon>
        <taxon>Embryophyta</taxon>
        <taxon>Tracheophyta</taxon>
        <taxon>Spermatophyta</taxon>
        <taxon>Magnoliopsida</taxon>
        <taxon>eudicotyledons</taxon>
        <taxon>Gunneridae</taxon>
        <taxon>Pentapetalae</taxon>
        <taxon>rosids</taxon>
        <taxon>fabids</taxon>
        <taxon>Fagales</taxon>
        <taxon>Myricaceae</taxon>
        <taxon>Morella</taxon>
    </lineage>
</organism>
<evidence type="ECO:0000313" key="4">
    <source>
        <dbReference type="Proteomes" id="UP000516437"/>
    </source>
</evidence>
<feature type="domain" description="PWWP" evidence="2">
    <location>
        <begin position="116"/>
        <end position="177"/>
    </location>
</feature>
<dbReference type="EMBL" id="RXIC02000023">
    <property type="protein sequence ID" value="KAB1214015.1"/>
    <property type="molecule type" value="Genomic_DNA"/>
</dbReference>
<sequence>MDDSEEMGSVLEAASTVFSMRNSKFGFRSAVTAHLIKRVSTEVKIDRTMTDDFEGNGKKRLPPSTLFSMRNSKFGFRNAGTAHLIKRVSTEVKIDGTMTDDFEGNGKKRFGYGYEVGDMVWGKVQSYPWWPGQVFDEAFAVHSVCETKKEGHVLVAFFGDGSYGWFNPKHLLPFDSHYFEKSKQVGAQTFVSAVMDAEDEVCRRAALGLVCRCRKASNFQPMCVRGFYAVDVGGYGPSVVYTSKEIRKVRCEFHPLGMLSFVQKLALTSHGKLQGNLDWIRNAARFLAYRMAVFKEVEETYSQAFEIGRVCPASSNRVSNQPEIQVAATLNGSLLIAGAFGRKAPSSIRVQRKRDNEYLLNLIDDPNNLDREHILEGKDPPFSMNTEFTGQDDGTDKVSKVCTALNSRLAGKKIETMDRKGVHGQICSENAIFDREPNRNSLLDCSQGSQLPRPRFLKTAENHNGRENMYMAGRITYLLDTVHPGKVLCTRSYNTDENPKAQKHSGEDFCSEEDVAVDVKKQKKRESNLEAGTEPPYRLLKPAKVEARARQSAGKSGQTGLVHGKVSLMDKTRKEKGIFRAITSGSEARQKMSSTRYVGTGLPQSISDLSGLALDPFHGVEQNIPTNESLPLRSAWDPTFSSKSSKKRLRSTDYVKAGCIGHIFDCGEEMSPDGPKHRNDLKSLTAEKKASHLKPVKLHSRDWREIELKAKFARYGPLDHSATRVFWKASKCQVVFKRKSDAQEAYEHAQRSSSLFGTIKVCYQLQTLGSLAPELSKLGNPLVKEAPAKFRKLTTLSNRNSSESKHQPKSCLKKPSGSEVRSTRCVSSKTAHVEIILGGDESSGRGQLLIGSNIKNVDDDHPGGSSSSPSATSKVTYRKSLNGRHVPLHPSVRPLNQIFNVLDSYEVDRVIKACNLQYRQVDEARSNRIYPSSSIQSVDISHQMLNLLTRCNEIVNELKCTLGSSAFT</sequence>
<reference evidence="3 4" key="1">
    <citation type="journal article" date="2019" name="Plant Biotechnol. J.">
        <title>The red bayberry genome and genetic basis of sex determination.</title>
        <authorList>
            <person name="Jia H.M."/>
            <person name="Jia H.J."/>
            <person name="Cai Q.L."/>
            <person name="Wang Y."/>
            <person name="Zhao H.B."/>
            <person name="Yang W.F."/>
            <person name="Wang G.Y."/>
            <person name="Li Y.H."/>
            <person name="Zhan D.L."/>
            <person name="Shen Y.T."/>
            <person name="Niu Q.F."/>
            <person name="Chang L."/>
            <person name="Qiu J."/>
            <person name="Zhao L."/>
            <person name="Xie H.B."/>
            <person name="Fu W.Y."/>
            <person name="Jin J."/>
            <person name="Li X.W."/>
            <person name="Jiao Y."/>
            <person name="Zhou C.C."/>
            <person name="Tu T."/>
            <person name="Chai C.Y."/>
            <person name="Gao J.L."/>
            <person name="Fan L.J."/>
            <person name="van de Weg E."/>
            <person name="Wang J.Y."/>
            <person name="Gao Z.S."/>
        </authorList>
    </citation>
    <scope>NUCLEOTIDE SEQUENCE [LARGE SCALE GENOMIC DNA]</scope>
    <source>
        <tissue evidence="3">Leaves</tissue>
    </source>
</reference>
<dbReference type="Proteomes" id="UP000516437">
    <property type="component" value="Chromosome 5"/>
</dbReference>
<dbReference type="SUPFAM" id="SSF63748">
    <property type="entry name" value="Tudor/PWWP/MBT"/>
    <property type="match status" value="1"/>
</dbReference>
<dbReference type="SMART" id="SM00293">
    <property type="entry name" value="PWWP"/>
    <property type="match status" value="1"/>
</dbReference>
<dbReference type="InterPro" id="IPR052657">
    <property type="entry name" value="PDP_family_Arabidopsis"/>
</dbReference>
<protein>
    <recommendedName>
        <fullName evidence="2">PWWP domain-containing protein</fullName>
    </recommendedName>
</protein>
<dbReference type="Pfam" id="PF00855">
    <property type="entry name" value="PWWP"/>
    <property type="match status" value="1"/>
</dbReference>
<dbReference type="PROSITE" id="PS50812">
    <property type="entry name" value="PWWP"/>
    <property type="match status" value="1"/>
</dbReference>
<feature type="region of interest" description="Disordered" evidence="1">
    <location>
        <begin position="794"/>
        <end position="817"/>
    </location>
</feature>
<evidence type="ECO:0000256" key="1">
    <source>
        <dbReference type="SAM" id="MobiDB-lite"/>
    </source>
</evidence>
<feature type="region of interest" description="Disordered" evidence="1">
    <location>
        <begin position="853"/>
        <end position="874"/>
    </location>
</feature>
<proteinExistence type="predicted"/>
<name>A0A6A1VMY2_9ROSI</name>
<dbReference type="PANTHER" id="PTHR10688:SF5">
    <property type="entry name" value="PWWP DOMAIN-CONTAINING PROTEIN 1-RELATED"/>
    <property type="match status" value="1"/>
</dbReference>
<dbReference type="Gene3D" id="2.30.30.140">
    <property type="match status" value="1"/>
</dbReference>
<dbReference type="CDD" id="cd05162">
    <property type="entry name" value="PWWP"/>
    <property type="match status" value="1"/>
</dbReference>
<comment type="caution">
    <text evidence="3">The sequence shown here is derived from an EMBL/GenBank/DDBJ whole genome shotgun (WGS) entry which is preliminary data.</text>
</comment>
<keyword evidence="4" id="KW-1185">Reference proteome</keyword>
<dbReference type="AlphaFoldDB" id="A0A6A1VMY2"/>
<evidence type="ECO:0000313" key="3">
    <source>
        <dbReference type="EMBL" id="KAB1214015.1"/>
    </source>
</evidence>
<gene>
    <name evidence="3" type="ORF">CJ030_MR5G017278</name>
</gene>
<dbReference type="OrthoDB" id="62853at2759"/>
<dbReference type="PANTHER" id="PTHR10688">
    <property type="entry name" value="PWWP DOMAIN-CONTAINING PROTEIN"/>
    <property type="match status" value="1"/>
</dbReference>
<accession>A0A6A1VMY2</accession>
<dbReference type="InterPro" id="IPR000313">
    <property type="entry name" value="PWWP_dom"/>
</dbReference>
<evidence type="ECO:0000259" key="2">
    <source>
        <dbReference type="PROSITE" id="PS50812"/>
    </source>
</evidence>